<protein>
    <submittedName>
        <fullName evidence="1">Uncharacterized protein</fullName>
    </submittedName>
</protein>
<reference evidence="1" key="2">
    <citation type="submission" date="2020-06" db="EMBL/GenBank/DDBJ databases">
        <title>Helianthus annuus Genome sequencing and assembly Release 2.</title>
        <authorList>
            <person name="Gouzy J."/>
            <person name="Langlade N."/>
            <person name="Munos S."/>
        </authorList>
    </citation>
    <scope>NUCLEOTIDE SEQUENCE</scope>
    <source>
        <tissue evidence="1">Leaves</tissue>
    </source>
</reference>
<dbReference type="Proteomes" id="UP000215914">
    <property type="component" value="Unassembled WGS sequence"/>
</dbReference>
<organism evidence="1 2">
    <name type="scientific">Helianthus annuus</name>
    <name type="common">Common sunflower</name>
    <dbReference type="NCBI Taxonomy" id="4232"/>
    <lineage>
        <taxon>Eukaryota</taxon>
        <taxon>Viridiplantae</taxon>
        <taxon>Streptophyta</taxon>
        <taxon>Embryophyta</taxon>
        <taxon>Tracheophyta</taxon>
        <taxon>Spermatophyta</taxon>
        <taxon>Magnoliopsida</taxon>
        <taxon>eudicotyledons</taxon>
        <taxon>Gunneridae</taxon>
        <taxon>Pentapetalae</taxon>
        <taxon>asterids</taxon>
        <taxon>campanulids</taxon>
        <taxon>Asterales</taxon>
        <taxon>Asteraceae</taxon>
        <taxon>Asteroideae</taxon>
        <taxon>Heliantheae alliance</taxon>
        <taxon>Heliantheae</taxon>
        <taxon>Helianthus</taxon>
    </lineage>
</organism>
<sequence>MAKPPIWRRQWLCGGGGMRAVAMVVWGSEYNTPRWRAITATAAGPVGPVTGLNAFYKF</sequence>
<name>A0A9K3ELW5_HELAN</name>
<evidence type="ECO:0000313" key="2">
    <source>
        <dbReference type="Proteomes" id="UP000215914"/>
    </source>
</evidence>
<proteinExistence type="predicted"/>
<accession>A0A9K3ELW5</accession>
<dbReference type="Gramene" id="mRNA:HanXRQr2_Chr13g0615161">
    <property type="protein sequence ID" value="CDS:HanXRQr2_Chr13g0615161.1"/>
    <property type="gene ID" value="HanXRQr2_Chr13g0615161"/>
</dbReference>
<reference evidence="1" key="1">
    <citation type="journal article" date="2017" name="Nature">
        <title>The sunflower genome provides insights into oil metabolism, flowering and Asterid evolution.</title>
        <authorList>
            <person name="Badouin H."/>
            <person name="Gouzy J."/>
            <person name="Grassa C.J."/>
            <person name="Murat F."/>
            <person name="Staton S.E."/>
            <person name="Cottret L."/>
            <person name="Lelandais-Briere C."/>
            <person name="Owens G.L."/>
            <person name="Carrere S."/>
            <person name="Mayjonade B."/>
            <person name="Legrand L."/>
            <person name="Gill N."/>
            <person name="Kane N.C."/>
            <person name="Bowers J.E."/>
            <person name="Hubner S."/>
            <person name="Bellec A."/>
            <person name="Berard A."/>
            <person name="Berges H."/>
            <person name="Blanchet N."/>
            <person name="Boniface M.C."/>
            <person name="Brunel D."/>
            <person name="Catrice O."/>
            <person name="Chaidir N."/>
            <person name="Claudel C."/>
            <person name="Donnadieu C."/>
            <person name="Faraut T."/>
            <person name="Fievet G."/>
            <person name="Helmstetter N."/>
            <person name="King M."/>
            <person name="Knapp S.J."/>
            <person name="Lai Z."/>
            <person name="Le Paslier M.C."/>
            <person name="Lippi Y."/>
            <person name="Lorenzon L."/>
            <person name="Mandel J.R."/>
            <person name="Marage G."/>
            <person name="Marchand G."/>
            <person name="Marquand E."/>
            <person name="Bret-Mestries E."/>
            <person name="Morien E."/>
            <person name="Nambeesan S."/>
            <person name="Nguyen T."/>
            <person name="Pegot-Espagnet P."/>
            <person name="Pouilly N."/>
            <person name="Raftis F."/>
            <person name="Sallet E."/>
            <person name="Schiex T."/>
            <person name="Thomas J."/>
            <person name="Vandecasteele C."/>
            <person name="Vares D."/>
            <person name="Vear F."/>
            <person name="Vautrin S."/>
            <person name="Crespi M."/>
            <person name="Mangin B."/>
            <person name="Burke J.M."/>
            <person name="Salse J."/>
            <person name="Munos S."/>
            <person name="Vincourt P."/>
            <person name="Rieseberg L.H."/>
            <person name="Langlade N.B."/>
        </authorList>
    </citation>
    <scope>NUCLEOTIDE SEQUENCE</scope>
    <source>
        <tissue evidence="1">Leaves</tissue>
    </source>
</reference>
<evidence type="ECO:0000313" key="1">
    <source>
        <dbReference type="EMBL" id="KAF5775712.1"/>
    </source>
</evidence>
<keyword evidence="2" id="KW-1185">Reference proteome</keyword>
<dbReference type="AlphaFoldDB" id="A0A9K3ELW5"/>
<dbReference type="EMBL" id="MNCJ02000328">
    <property type="protein sequence ID" value="KAF5775712.1"/>
    <property type="molecule type" value="Genomic_DNA"/>
</dbReference>
<comment type="caution">
    <text evidence="1">The sequence shown here is derived from an EMBL/GenBank/DDBJ whole genome shotgun (WGS) entry which is preliminary data.</text>
</comment>
<gene>
    <name evidence="1" type="ORF">HanXRQr2_Chr13g0615161</name>
</gene>